<dbReference type="Gene3D" id="2.60.120.260">
    <property type="entry name" value="Galactose-binding domain-like"/>
    <property type="match status" value="1"/>
</dbReference>
<dbReference type="InterPro" id="IPR006102">
    <property type="entry name" value="Ig-like_GH2"/>
</dbReference>
<dbReference type="GO" id="GO:0004553">
    <property type="term" value="F:hydrolase activity, hydrolyzing O-glycosyl compounds"/>
    <property type="evidence" value="ECO:0007669"/>
    <property type="project" value="InterPro"/>
</dbReference>
<feature type="domain" description="Glycoside hydrolase family 2 immunoglobulin-like beta-sandwich" evidence="4">
    <location>
        <begin position="214"/>
        <end position="307"/>
    </location>
</feature>
<dbReference type="KEGG" id="fln:FLA_3718"/>
<dbReference type="InterPro" id="IPR006103">
    <property type="entry name" value="Glyco_hydro_2_cat"/>
</dbReference>
<dbReference type="Pfam" id="PF02837">
    <property type="entry name" value="Glyco_hydro_2_N"/>
    <property type="match status" value="1"/>
</dbReference>
<dbReference type="STRING" id="477680.SAMN05421788_10336"/>
<dbReference type="Gene3D" id="3.20.20.80">
    <property type="entry name" value="Glycosidases"/>
    <property type="match status" value="1"/>
</dbReference>
<protein>
    <submittedName>
        <fullName evidence="7">Glycosyl hydrolases family 2, TIM barrel domain</fullName>
    </submittedName>
</protein>
<dbReference type="InterPro" id="IPR006104">
    <property type="entry name" value="Glyco_hydro_2_N"/>
</dbReference>
<dbReference type="AlphaFoldDB" id="A0A173MJM2"/>
<accession>A0A173MJM2</accession>
<proteinExistence type="inferred from homology"/>
<dbReference type="Pfam" id="PF00703">
    <property type="entry name" value="Glyco_hydro_2"/>
    <property type="match status" value="1"/>
</dbReference>
<feature type="domain" description="Glycoside hydrolase family 2 catalytic" evidence="5">
    <location>
        <begin position="349"/>
        <end position="458"/>
    </location>
</feature>
<dbReference type="InterPro" id="IPR017853">
    <property type="entry name" value="GH"/>
</dbReference>
<dbReference type="InterPro" id="IPR008979">
    <property type="entry name" value="Galactose-bd-like_sf"/>
</dbReference>
<feature type="domain" description="Glycosyl hydrolases family 2 sugar binding" evidence="6">
    <location>
        <begin position="85"/>
        <end position="177"/>
    </location>
</feature>
<dbReference type="InterPro" id="IPR013783">
    <property type="entry name" value="Ig-like_fold"/>
</dbReference>
<dbReference type="Pfam" id="PF02836">
    <property type="entry name" value="Glyco_hydro_2_C"/>
    <property type="match status" value="1"/>
</dbReference>
<sequence length="595" mass="67889">MKRIVLSLTCLLHAYYGMTQEQWKLQPVSVTTRWAKQVTPQNVLPEYPRPQLVRSKWTNLNGLWEYAITDSTVASVTKYDGQILVPYPLESALSGVKRSLQPDQKLWYRREVTIADKKPGMRYLLHFGAVDYSTVVICNGKEAGRHKGGFQEFTVEVTALLQKGNNTIGVAVLDPTDKGNNPKGKQVLNPRGIMYTPTSGIWQTVWLEEVPEVFVSKLKILPDVDKQLLQVWVTADGKMDKYQAEVSVWADGKEVSKQTGNGDAAFLLPIANPHLWSPQNPFLYDVQVRLLKNGKPVDEVKSYAGMRKVEIKKDAEGQERIFLNNQYVFQLGVLDQGFWPDGLFTAPTDEALAWDVVTIKSMGFNTIRKHIKIEPARWYYHCDKLGMLVWQDMPYPANVSDEAKNEFERENNENIAQLYNYPCIVSWVLFNEGWNRYDQERLTGWMKRKDPSRIINGHSGENYDKNSPANPDEKWINSDLTDVHVYPGPGQAPQLPGKARVLGEWGGVRVATPGHQWNGEKSWGYIETTAASFATKYSFMMRHLKLFEEEGLSAAIYTQPFDVEIEENGLVTYDREVIKIPVDKMKEINSILFKK</sequence>
<organism evidence="7 8">
    <name type="scientific">Filimonas lacunae</name>
    <dbReference type="NCBI Taxonomy" id="477680"/>
    <lineage>
        <taxon>Bacteria</taxon>
        <taxon>Pseudomonadati</taxon>
        <taxon>Bacteroidota</taxon>
        <taxon>Chitinophagia</taxon>
        <taxon>Chitinophagales</taxon>
        <taxon>Chitinophagaceae</taxon>
        <taxon>Filimonas</taxon>
    </lineage>
</organism>
<dbReference type="Gene3D" id="2.60.40.10">
    <property type="entry name" value="Immunoglobulins"/>
    <property type="match status" value="1"/>
</dbReference>
<comment type="similarity">
    <text evidence="1">Belongs to the glycosyl hydrolase 2 family.</text>
</comment>
<evidence type="ECO:0000259" key="6">
    <source>
        <dbReference type="Pfam" id="PF02837"/>
    </source>
</evidence>
<dbReference type="Proteomes" id="UP000186917">
    <property type="component" value="Unassembled WGS sequence"/>
</dbReference>
<dbReference type="InterPro" id="IPR036156">
    <property type="entry name" value="Beta-gal/glucu_dom_sf"/>
</dbReference>
<evidence type="ECO:0000259" key="5">
    <source>
        <dbReference type="Pfam" id="PF02836"/>
    </source>
</evidence>
<evidence type="ECO:0000256" key="3">
    <source>
        <dbReference type="ARBA" id="ARBA00023295"/>
    </source>
</evidence>
<reference evidence="8" key="1">
    <citation type="submission" date="2017-01" db="EMBL/GenBank/DDBJ databases">
        <authorList>
            <person name="Varghese N."/>
            <person name="Submissions S."/>
        </authorList>
    </citation>
    <scope>NUCLEOTIDE SEQUENCE [LARGE SCALE GENOMIC DNA]</scope>
    <source>
        <strain evidence="8">DSM 21054</strain>
    </source>
</reference>
<evidence type="ECO:0000313" key="7">
    <source>
        <dbReference type="EMBL" id="SIT03526.1"/>
    </source>
</evidence>
<dbReference type="PANTHER" id="PTHR42732:SF2">
    <property type="entry name" value="BETA-MANNOSIDASE"/>
    <property type="match status" value="1"/>
</dbReference>
<evidence type="ECO:0000259" key="4">
    <source>
        <dbReference type="Pfam" id="PF00703"/>
    </source>
</evidence>
<name>A0A173MJM2_9BACT</name>
<dbReference type="GO" id="GO:0005975">
    <property type="term" value="P:carbohydrate metabolic process"/>
    <property type="evidence" value="ECO:0007669"/>
    <property type="project" value="InterPro"/>
</dbReference>
<dbReference type="SUPFAM" id="SSF51445">
    <property type="entry name" value="(Trans)glycosidases"/>
    <property type="match status" value="1"/>
</dbReference>
<dbReference type="EMBL" id="FTOR01000003">
    <property type="protein sequence ID" value="SIT03526.1"/>
    <property type="molecule type" value="Genomic_DNA"/>
</dbReference>
<keyword evidence="3" id="KW-0326">Glycosidase</keyword>
<evidence type="ECO:0000256" key="2">
    <source>
        <dbReference type="ARBA" id="ARBA00022801"/>
    </source>
</evidence>
<dbReference type="SUPFAM" id="SSF49303">
    <property type="entry name" value="beta-Galactosidase/glucuronidase domain"/>
    <property type="match status" value="1"/>
</dbReference>
<dbReference type="PANTHER" id="PTHR42732">
    <property type="entry name" value="BETA-GALACTOSIDASE"/>
    <property type="match status" value="1"/>
</dbReference>
<evidence type="ECO:0000256" key="1">
    <source>
        <dbReference type="ARBA" id="ARBA00007401"/>
    </source>
</evidence>
<dbReference type="InterPro" id="IPR051913">
    <property type="entry name" value="GH2_Domain-Containing"/>
</dbReference>
<evidence type="ECO:0000313" key="8">
    <source>
        <dbReference type="Proteomes" id="UP000186917"/>
    </source>
</evidence>
<keyword evidence="2 7" id="KW-0378">Hydrolase</keyword>
<dbReference type="RefSeq" id="WP_076378611.1">
    <property type="nucleotide sequence ID" value="NZ_AP017422.1"/>
</dbReference>
<gene>
    <name evidence="7" type="ORF">SAMN05421788_10336</name>
</gene>
<dbReference type="SUPFAM" id="SSF49785">
    <property type="entry name" value="Galactose-binding domain-like"/>
    <property type="match status" value="1"/>
</dbReference>
<keyword evidence="8" id="KW-1185">Reference proteome</keyword>
<dbReference type="OrthoDB" id="9801077at2"/>